<evidence type="ECO:0000256" key="1">
    <source>
        <dbReference type="SAM" id="MobiDB-lite"/>
    </source>
</evidence>
<accession>A0A382KTR5</accession>
<reference evidence="2" key="1">
    <citation type="submission" date="2018-05" db="EMBL/GenBank/DDBJ databases">
        <authorList>
            <person name="Lanie J.A."/>
            <person name="Ng W.-L."/>
            <person name="Kazmierczak K.M."/>
            <person name="Andrzejewski T.M."/>
            <person name="Davidsen T.M."/>
            <person name="Wayne K.J."/>
            <person name="Tettelin H."/>
            <person name="Glass J.I."/>
            <person name="Rusch D."/>
            <person name="Podicherti R."/>
            <person name="Tsui H.-C.T."/>
            <person name="Winkler M.E."/>
        </authorList>
    </citation>
    <scope>NUCLEOTIDE SEQUENCE</scope>
</reference>
<proteinExistence type="predicted"/>
<name>A0A382KTR5_9ZZZZ</name>
<gene>
    <name evidence="2" type="ORF">METZ01_LOCUS280714</name>
</gene>
<dbReference type="AlphaFoldDB" id="A0A382KTR5"/>
<dbReference type="EMBL" id="UINC01082778">
    <property type="protein sequence ID" value="SVC27860.1"/>
    <property type="molecule type" value="Genomic_DNA"/>
</dbReference>
<protein>
    <submittedName>
        <fullName evidence="2">Uncharacterized protein</fullName>
    </submittedName>
</protein>
<feature type="non-terminal residue" evidence="2">
    <location>
        <position position="74"/>
    </location>
</feature>
<evidence type="ECO:0000313" key="2">
    <source>
        <dbReference type="EMBL" id="SVC27860.1"/>
    </source>
</evidence>
<feature type="region of interest" description="Disordered" evidence="1">
    <location>
        <begin position="31"/>
        <end position="55"/>
    </location>
</feature>
<sequence>MRYGILLLTLFILSDSFSLVFAQSMYDFKGKSSNISPGRIDTDSKKSMDTYSGESMDTYSRKSSVISEDYQKIK</sequence>
<organism evidence="2">
    <name type="scientific">marine metagenome</name>
    <dbReference type="NCBI Taxonomy" id="408172"/>
    <lineage>
        <taxon>unclassified sequences</taxon>
        <taxon>metagenomes</taxon>
        <taxon>ecological metagenomes</taxon>
    </lineage>
</organism>